<dbReference type="OrthoDB" id="3001771at2759"/>
<dbReference type="AlphaFoldDB" id="A0A9P6ED32"/>
<name>A0A9P6ED32_9AGAR</name>
<dbReference type="Proteomes" id="UP000807306">
    <property type="component" value="Unassembled WGS sequence"/>
</dbReference>
<proteinExistence type="predicted"/>
<accession>A0A9P6ED32</accession>
<evidence type="ECO:0000313" key="2">
    <source>
        <dbReference type="Proteomes" id="UP000807306"/>
    </source>
</evidence>
<organism evidence="1 2">
    <name type="scientific">Crepidotus variabilis</name>
    <dbReference type="NCBI Taxonomy" id="179855"/>
    <lineage>
        <taxon>Eukaryota</taxon>
        <taxon>Fungi</taxon>
        <taxon>Dikarya</taxon>
        <taxon>Basidiomycota</taxon>
        <taxon>Agaricomycotina</taxon>
        <taxon>Agaricomycetes</taxon>
        <taxon>Agaricomycetidae</taxon>
        <taxon>Agaricales</taxon>
        <taxon>Agaricineae</taxon>
        <taxon>Crepidotaceae</taxon>
        <taxon>Crepidotus</taxon>
    </lineage>
</organism>
<keyword evidence="2" id="KW-1185">Reference proteome</keyword>
<dbReference type="EMBL" id="MU157868">
    <property type="protein sequence ID" value="KAF9526737.1"/>
    <property type="molecule type" value="Genomic_DNA"/>
</dbReference>
<sequence length="115" mass="13419">MFLYQVARVCTSCLEILKRVPEYWTFPVFDVTLDPTPFLDVFKWSPGYFISVCIFHPEFSSLNEGRVELPRNIIAPQRKSAEQDCVSQITDALMPHVWRCLAINYRLLYSSNLPQ</sequence>
<comment type="caution">
    <text evidence="1">The sequence shown here is derived from an EMBL/GenBank/DDBJ whole genome shotgun (WGS) entry which is preliminary data.</text>
</comment>
<gene>
    <name evidence="1" type="ORF">CPB83DRAFT_857357</name>
</gene>
<evidence type="ECO:0000313" key="1">
    <source>
        <dbReference type="EMBL" id="KAF9526737.1"/>
    </source>
</evidence>
<protein>
    <submittedName>
        <fullName evidence="1">Uncharacterized protein</fullName>
    </submittedName>
</protein>
<reference evidence="1" key="1">
    <citation type="submission" date="2020-11" db="EMBL/GenBank/DDBJ databases">
        <authorList>
            <consortium name="DOE Joint Genome Institute"/>
            <person name="Ahrendt S."/>
            <person name="Riley R."/>
            <person name="Andreopoulos W."/>
            <person name="Labutti K."/>
            <person name="Pangilinan J."/>
            <person name="Ruiz-Duenas F.J."/>
            <person name="Barrasa J.M."/>
            <person name="Sanchez-Garcia M."/>
            <person name="Camarero S."/>
            <person name="Miyauchi S."/>
            <person name="Serrano A."/>
            <person name="Linde D."/>
            <person name="Babiker R."/>
            <person name="Drula E."/>
            <person name="Ayuso-Fernandez I."/>
            <person name="Pacheco R."/>
            <person name="Padilla G."/>
            <person name="Ferreira P."/>
            <person name="Barriuso J."/>
            <person name="Kellner H."/>
            <person name="Castanera R."/>
            <person name="Alfaro M."/>
            <person name="Ramirez L."/>
            <person name="Pisabarro A.G."/>
            <person name="Kuo A."/>
            <person name="Tritt A."/>
            <person name="Lipzen A."/>
            <person name="He G."/>
            <person name="Yan M."/>
            <person name="Ng V."/>
            <person name="Cullen D."/>
            <person name="Martin F."/>
            <person name="Rosso M.-N."/>
            <person name="Henrissat B."/>
            <person name="Hibbett D."/>
            <person name="Martinez A.T."/>
            <person name="Grigoriev I.V."/>
        </authorList>
    </citation>
    <scope>NUCLEOTIDE SEQUENCE</scope>
    <source>
        <strain evidence="1">CBS 506.95</strain>
    </source>
</reference>